<organism evidence="2 4">
    <name type="scientific">Modestobacter muralis</name>
    <dbReference type="NCBI Taxonomy" id="1608614"/>
    <lineage>
        <taxon>Bacteria</taxon>
        <taxon>Bacillati</taxon>
        <taxon>Actinomycetota</taxon>
        <taxon>Actinomycetes</taxon>
        <taxon>Geodermatophilales</taxon>
        <taxon>Geodermatophilaceae</taxon>
        <taxon>Modestobacter</taxon>
    </lineage>
</organism>
<evidence type="ECO:0000313" key="2">
    <source>
        <dbReference type="EMBL" id="NEK93381.1"/>
    </source>
</evidence>
<reference evidence="3 5" key="2">
    <citation type="submission" date="2020-02" db="EMBL/GenBank/DDBJ databases">
        <title>The WGS of Modestobacter muralis DSM 100205.</title>
        <authorList>
            <person name="Jiang Z."/>
        </authorList>
    </citation>
    <scope>NUCLEOTIDE SEQUENCE [LARGE SCALE GENOMIC DNA]</scope>
    <source>
        <strain evidence="3 5">DSM 100205</strain>
    </source>
</reference>
<sequence length="59" mass="5573">MNTPIKVGSYLAGLVAVFAAAVGIGSAVGPLGPAGDQPSPPAQTHISHTGMDTGGDAGS</sequence>
<dbReference type="Proteomes" id="UP000471152">
    <property type="component" value="Unassembled WGS sequence"/>
</dbReference>
<keyword evidence="4" id="KW-1185">Reference proteome</keyword>
<proteinExistence type="predicted"/>
<reference evidence="2 4" key="1">
    <citation type="submission" date="2020-01" db="EMBL/GenBank/DDBJ databases">
        <title>the WGS Modestobacter muralis CPCC 204518.</title>
        <authorList>
            <person name="Jiang Z."/>
        </authorList>
    </citation>
    <scope>NUCLEOTIDE SEQUENCE [LARGE SCALE GENOMIC DNA]</scope>
    <source>
        <strain evidence="2 4">DSM 100205</strain>
    </source>
</reference>
<dbReference type="AlphaFoldDB" id="A0A6P0ENV3"/>
<evidence type="ECO:0000313" key="4">
    <source>
        <dbReference type="Proteomes" id="UP000468828"/>
    </source>
</evidence>
<gene>
    <name evidence="3" type="ORF">G3R41_04195</name>
    <name evidence="2" type="ORF">GCU67_04195</name>
</gene>
<evidence type="ECO:0000313" key="3">
    <source>
        <dbReference type="EMBL" id="NEN50148.1"/>
    </source>
</evidence>
<feature type="region of interest" description="Disordered" evidence="1">
    <location>
        <begin position="29"/>
        <end position="59"/>
    </location>
</feature>
<name>A0A6P0ENV3_9ACTN</name>
<protein>
    <submittedName>
        <fullName evidence="2">Uncharacterized protein</fullName>
    </submittedName>
</protein>
<comment type="caution">
    <text evidence="2">The sequence shown here is derived from an EMBL/GenBank/DDBJ whole genome shotgun (WGS) entry which is preliminary data.</text>
</comment>
<evidence type="ECO:0000313" key="5">
    <source>
        <dbReference type="Proteomes" id="UP000471152"/>
    </source>
</evidence>
<dbReference type="EMBL" id="JAAGWH010000013">
    <property type="protein sequence ID" value="NEK93381.1"/>
    <property type="molecule type" value="Genomic_DNA"/>
</dbReference>
<evidence type="ECO:0000256" key="1">
    <source>
        <dbReference type="SAM" id="MobiDB-lite"/>
    </source>
</evidence>
<accession>A0A6P0ENV3</accession>
<dbReference type="EMBL" id="JAAGWB010000013">
    <property type="protein sequence ID" value="NEN50148.1"/>
    <property type="molecule type" value="Genomic_DNA"/>
</dbReference>
<dbReference type="Proteomes" id="UP000468828">
    <property type="component" value="Unassembled WGS sequence"/>
</dbReference>
<dbReference type="RefSeq" id="WP_163609836.1">
    <property type="nucleotide sequence ID" value="NZ_JAAGWB010000013.1"/>
</dbReference>